<dbReference type="Proteomes" id="UP000321304">
    <property type="component" value="Unassembled WGS sequence"/>
</dbReference>
<dbReference type="EMBL" id="VITY01000022">
    <property type="protein sequence ID" value="TWB87242.1"/>
    <property type="molecule type" value="Genomic_DNA"/>
</dbReference>
<evidence type="ECO:0000313" key="3">
    <source>
        <dbReference type="Proteomes" id="UP000321304"/>
    </source>
</evidence>
<dbReference type="InterPro" id="IPR015424">
    <property type="entry name" value="PyrdxlP-dep_Trfase"/>
</dbReference>
<dbReference type="PANTHER" id="PTHR46577:SF1">
    <property type="entry name" value="HTH-TYPE TRANSCRIPTIONAL REGULATORY PROTEIN GABR"/>
    <property type="match status" value="1"/>
</dbReference>
<dbReference type="InterPro" id="IPR051446">
    <property type="entry name" value="HTH_trans_reg/aminotransferase"/>
</dbReference>
<evidence type="ECO:0000259" key="1">
    <source>
        <dbReference type="Pfam" id="PF00155"/>
    </source>
</evidence>
<accession>A0A560KVL1</accession>
<name>A0A560KVL1_9BRAD</name>
<dbReference type="InterPro" id="IPR004839">
    <property type="entry name" value="Aminotransferase_I/II_large"/>
</dbReference>
<keyword evidence="3" id="KW-1185">Reference proteome</keyword>
<keyword evidence="2" id="KW-0808">Transferase</keyword>
<gene>
    <name evidence="2" type="ORF">FBZ93_12223</name>
</gene>
<sequence length="291" mass="31937">MLMARFVKPGGVLLTEELTYPAIKPLSSLFGIGLRGVSMDVEGIDPESLDKACIELGNDARALYCMPTLHNPTSATMSEARRDDIAAVARRYDLWLFEDDIYGVLPEEAPPPLSLYAAERSWYILGLSKSLAAQLRVAYVVGPNSDISQDVFWPGVRTTNWMVAPLVAEVSSHWLTNGIGTEILRTVRAETLRRRAVAASMLPRVEISPSDFNYHLWIDLPDTWPLNLFVKATLEAGVAVGPGNSFAVNNQKGDRKFRIGLGVPQDQGELVCGLKVIASLLDAPSDQELQQ</sequence>
<dbReference type="SUPFAM" id="SSF53383">
    <property type="entry name" value="PLP-dependent transferases"/>
    <property type="match status" value="1"/>
</dbReference>
<dbReference type="InterPro" id="IPR015421">
    <property type="entry name" value="PyrdxlP-dep_Trfase_major"/>
</dbReference>
<keyword evidence="2" id="KW-0032">Aminotransferase</keyword>
<comment type="caution">
    <text evidence="2">The sequence shown here is derived from an EMBL/GenBank/DDBJ whole genome shotgun (WGS) entry which is preliminary data.</text>
</comment>
<feature type="domain" description="Aminotransferase class I/classII large" evidence="1">
    <location>
        <begin position="6"/>
        <end position="268"/>
    </location>
</feature>
<dbReference type="CDD" id="cd00609">
    <property type="entry name" value="AAT_like"/>
    <property type="match status" value="1"/>
</dbReference>
<evidence type="ECO:0000313" key="2">
    <source>
        <dbReference type="EMBL" id="TWB87242.1"/>
    </source>
</evidence>
<dbReference type="Pfam" id="PF00155">
    <property type="entry name" value="Aminotran_1_2"/>
    <property type="match status" value="1"/>
</dbReference>
<organism evidence="2 3">
    <name type="scientific">Bradyrhizobium macuxiense</name>
    <dbReference type="NCBI Taxonomy" id="1755647"/>
    <lineage>
        <taxon>Bacteria</taxon>
        <taxon>Pseudomonadati</taxon>
        <taxon>Pseudomonadota</taxon>
        <taxon>Alphaproteobacteria</taxon>
        <taxon>Hyphomicrobiales</taxon>
        <taxon>Nitrobacteraceae</taxon>
        <taxon>Bradyrhizobium</taxon>
    </lineage>
</organism>
<proteinExistence type="predicted"/>
<dbReference type="AlphaFoldDB" id="A0A560KVL1"/>
<dbReference type="GO" id="GO:0008483">
    <property type="term" value="F:transaminase activity"/>
    <property type="evidence" value="ECO:0007669"/>
    <property type="project" value="UniProtKB-KW"/>
</dbReference>
<dbReference type="PANTHER" id="PTHR46577">
    <property type="entry name" value="HTH-TYPE TRANSCRIPTIONAL REGULATORY PROTEIN GABR"/>
    <property type="match status" value="1"/>
</dbReference>
<dbReference type="Gene3D" id="3.40.640.10">
    <property type="entry name" value="Type I PLP-dependent aspartate aminotransferase-like (Major domain)"/>
    <property type="match status" value="1"/>
</dbReference>
<reference evidence="2 3" key="1">
    <citation type="submission" date="2019-06" db="EMBL/GenBank/DDBJ databases">
        <title>Genomic Encyclopedia of Type Strains, Phase IV (KMG-V): Genome sequencing to study the core and pangenomes of soil and plant-associated prokaryotes.</title>
        <authorList>
            <person name="Whitman W."/>
        </authorList>
    </citation>
    <scope>NUCLEOTIDE SEQUENCE [LARGE SCALE GENOMIC DNA]</scope>
    <source>
        <strain evidence="2 3">BR 10355</strain>
    </source>
</reference>
<dbReference type="InterPro" id="IPR015422">
    <property type="entry name" value="PyrdxlP-dep_Trfase_small"/>
</dbReference>
<dbReference type="GO" id="GO:0030170">
    <property type="term" value="F:pyridoxal phosphate binding"/>
    <property type="evidence" value="ECO:0007669"/>
    <property type="project" value="InterPro"/>
</dbReference>
<protein>
    <submittedName>
        <fullName evidence="2">Aminotransferase class I and II</fullName>
    </submittedName>
</protein>
<dbReference type="Gene3D" id="3.90.1150.10">
    <property type="entry name" value="Aspartate Aminotransferase, domain 1"/>
    <property type="match status" value="1"/>
</dbReference>